<comment type="caution">
    <text evidence="2">The sequence shown here is derived from an EMBL/GenBank/DDBJ whole genome shotgun (WGS) entry which is preliminary data.</text>
</comment>
<feature type="region of interest" description="Disordered" evidence="1">
    <location>
        <begin position="89"/>
        <end position="117"/>
    </location>
</feature>
<organism evidence="2 3">
    <name type="scientific">Hirundo rustica rustica</name>
    <dbReference type="NCBI Taxonomy" id="333673"/>
    <lineage>
        <taxon>Eukaryota</taxon>
        <taxon>Metazoa</taxon>
        <taxon>Chordata</taxon>
        <taxon>Craniata</taxon>
        <taxon>Vertebrata</taxon>
        <taxon>Euteleostomi</taxon>
        <taxon>Archelosauria</taxon>
        <taxon>Archosauria</taxon>
        <taxon>Dinosauria</taxon>
        <taxon>Saurischia</taxon>
        <taxon>Theropoda</taxon>
        <taxon>Coelurosauria</taxon>
        <taxon>Aves</taxon>
        <taxon>Neognathae</taxon>
        <taxon>Neoaves</taxon>
        <taxon>Telluraves</taxon>
        <taxon>Australaves</taxon>
        <taxon>Passeriformes</taxon>
        <taxon>Sylvioidea</taxon>
        <taxon>Hirundinidae</taxon>
        <taxon>Hirundo</taxon>
    </lineage>
</organism>
<keyword evidence="3" id="KW-1185">Reference proteome</keyword>
<dbReference type="EMBL" id="QRBI01000138">
    <property type="protein sequence ID" value="RMC01289.1"/>
    <property type="molecule type" value="Genomic_DNA"/>
</dbReference>
<dbReference type="AlphaFoldDB" id="A0A3M0JKD0"/>
<dbReference type="Proteomes" id="UP000269221">
    <property type="component" value="Unassembled WGS sequence"/>
</dbReference>
<sequence length="441" mass="48251">MVAPREVDFMGGGTWRSGFRGWWHPEKWISWVVAPGEVDLVGGDSCRSGFGGWWHPVKWISWVVTPAEVDFLDGDTWRSGFGVNQDAGICPRRDFPGEPGESWDHPDAEELRGGTIPAQQIRAGRRRIGAALGGEGLEQPWEEKDRSSPGRRRIGAALGGEGSEQPWEEKDRSSPGGEGSEQPWEEKDRSSPGRRRIGAALGGEGSEQPWEEKDRSSPGRRRIGAAPGGEGSEQPWEEKDWSSPGRRRIGAALGGEGLEQPWEEKDWSSPGRRRIGAALGGGLGLDEKLQMSRDQIPGGNSTRVRPHLQRCLRLWGDLRRTWSQEEVPELLQGLELLCFGRAGNVLEKGKSRESSESLKGRAGDGQGLEGRDTGNGEIVVGSQICCGRPWNPWQCPRSGWTPRFGSTLEIGEGVLAVDGGGTGFELFSDPNRSGIPRTEVR</sequence>
<feature type="compositionally biased region" description="Basic and acidic residues" evidence="1">
    <location>
        <begin position="91"/>
        <end position="112"/>
    </location>
</feature>
<feature type="region of interest" description="Disordered" evidence="1">
    <location>
        <begin position="131"/>
        <end position="274"/>
    </location>
</feature>
<accession>A0A3M0JKD0</accession>
<gene>
    <name evidence="2" type="ORF">DUI87_22077</name>
</gene>
<name>A0A3M0JKD0_HIRRU</name>
<evidence type="ECO:0000313" key="3">
    <source>
        <dbReference type="Proteomes" id="UP000269221"/>
    </source>
</evidence>
<reference evidence="2 3" key="1">
    <citation type="submission" date="2018-07" db="EMBL/GenBank/DDBJ databases">
        <title>A high quality draft genome assembly of the barn swallow (H. rustica rustica).</title>
        <authorList>
            <person name="Formenti G."/>
            <person name="Chiara M."/>
            <person name="Poveda L."/>
            <person name="Francoijs K.-J."/>
            <person name="Bonisoli-Alquati A."/>
            <person name="Canova L."/>
            <person name="Gianfranceschi L."/>
            <person name="Horner D.S."/>
            <person name="Saino N."/>
        </authorList>
    </citation>
    <scope>NUCLEOTIDE SEQUENCE [LARGE SCALE GENOMIC DNA]</scope>
    <source>
        <strain evidence="2">Chelidonia</strain>
        <tissue evidence="2">Blood</tissue>
    </source>
</reference>
<feature type="compositionally biased region" description="Basic and acidic residues" evidence="1">
    <location>
        <begin position="349"/>
        <end position="362"/>
    </location>
</feature>
<proteinExistence type="predicted"/>
<protein>
    <submittedName>
        <fullName evidence="2">Uncharacterized protein</fullName>
    </submittedName>
</protein>
<evidence type="ECO:0000256" key="1">
    <source>
        <dbReference type="SAM" id="MobiDB-lite"/>
    </source>
</evidence>
<evidence type="ECO:0000313" key="2">
    <source>
        <dbReference type="EMBL" id="RMC01289.1"/>
    </source>
</evidence>
<feature type="region of interest" description="Disordered" evidence="1">
    <location>
        <begin position="349"/>
        <end position="375"/>
    </location>
</feature>